<accession>A0A9P5Q026</accession>
<dbReference type="AlphaFoldDB" id="A0A9P5Q026"/>
<name>A0A9P5Q026_9AGAR</name>
<dbReference type="EMBL" id="JADNRY010000032">
    <property type="protein sequence ID" value="KAF9071420.1"/>
    <property type="molecule type" value="Genomic_DNA"/>
</dbReference>
<dbReference type="Gene3D" id="2.80.10.50">
    <property type="match status" value="1"/>
</dbReference>
<evidence type="ECO:0000256" key="1">
    <source>
        <dbReference type="SAM" id="MobiDB-lite"/>
    </source>
</evidence>
<feature type="region of interest" description="Disordered" evidence="1">
    <location>
        <begin position="77"/>
        <end position="110"/>
    </location>
</feature>
<comment type="caution">
    <text evidence="2">The sequence shown here is derived from an EMBL/GenBank/DDBJ whole genome shotgun (WGS) entry which is preliminary data.</text>
</comment>
<organism evidence="2 3">
    <name type="scientific">Rhodocollybia butyracea</name>
    <dbReference type="NCBI Taxonomy" id="206335"/>
    <lineage>
        <taxon>Eukaryota</taxon>
        <taxon>Fungi</taxon>
        <taxon>Dikarya</taxon>
        <taxon>Basidiomycota</taxon>
        <taxon>Agaricomycotina</taxon>
        <taxon>Agaricomycetes</taxon>
        <taxon>Agaricomycetidae</taxon>
        <taxon>Agaricales</taxon>
        <taxon>Marasmiineae</taxon>
        <taxon>Omphalotaceae</taxon>
        <taxon>Rhodocollybia</taxon>
    </lineage>
</organism>
<protein>
    <submittedName>
        <fullName evidence="2">Uncharacterized protein</fullName>
    </submittedName>
</protein>
<feature type="compositionally biased region" description="Basic and acidic residues" evidence="1">
    <location>
        <begin position="77"/>
        <end position="91"/>
    </location>
</feature>
<keyword evidence="3" id="KW-1185">Reference proteome</keyword>
<feature type="region of interest" description="Disordered" evidence="1">
    <location>
        <begin position="1"/>
        <end position="20"/>
    </location>
</feature>
<gene>
    <name evidence="2" type="ORF">BDP27DRAFT_1361781</name>
</gene>
<reference evidence="2" key="1">
    <citation type="submission" date="2020-11" db="EMBL/GenBank/DDBJ databases">
        <authorList>
            <consortium name="DOE Joint Genome Institute"/>
            <person name="Ahrendt S."/>
            <person name="Riley R."/>
            <person name="Andreopoulos W."/>
            <person name="Labutti K."/>
            <person name="Pangilinan J."/>
            <person name="Ruiz-Duenas F.J."/>
            <person name="Barrasa J.M."/>
            <person name="Sanchez-Garcia M."/>
            <person name="Camarero S."/>
            <person name="Miyauchi S."/>
            <person name="Serrano A."/>
            <person name="Linde D."/>
            <person name="Babiker R."/>
            <person name="Drula E."/>
            <person name="Ayuso-Fernandez I."/>
            <person name="Pacheco R."/>
            <person name="Padilla G."/>
            <person name="Ferreira P."/>
            <person name="Barriuso J."/>
            <person name="Kellner H."/>
            <person name="Castanera R."/>
            <person name="Alfaro M."/>
            <person name="Ramirez L."/>
            <person name="Pisabarro A.G."/>
            <person name="Kuo A."/>
            <person name="Tritt A."/>
            <person name="Lipzen A."/>
            <person name="He G."/>
            <person name="Yan M."/>
            <person name="Ng V."/>
            <person name="Cullen D."/>
            <person name="Martin F."/>
            <person name="Rosso M.-N."/>
            <person name="Henrissat B."/>
            <person name="Hibbett D."/>
            <person name="Martinez A.T."/>
            <person name="Grigoriev I.V."/>
        </authorList>
    </citation>
    <scope>NUCLEOTIDE SEQUENCE</scope>
    <source>
        <strain evidence="2">AH 40177</strain>
    </source>
</reference>
<evidence type="ECO:0000313" key="2">
    <source>
        <dbReference type="EMBL" id="KAF9071420.1"/>
    </source>
</evidence>
<dbReference type="Proteomes" id="UP000772434">
    <property type="component" value="Unassembled WGS sequence"/>
</dbReference>
<proteinExistence type="predicted"/>
<sequence>MSFPPMPGSPTSGPHPQLATFPRNDFNKIWTVTRTPMGTYLLSVPGGYGYTGVDFDAVIATTDESQSKEWVITRVKPSEDGESWHPTDRRTRIGPGLAWTADNTDPKEQSRIITRPICSPVTPDQLFQISYLED</sequence>
<evidence type="ECO:0000313" key="3">
    <source>
        <dbReference type="Proteomes" id="UP000772434"/>
    </source>
</evidence>